<accession>A0A2P5ETH3</accession>
<reference evidence="2" key="1">
    <citation type="submission" date="2016-06" db="EMBL/GenBank/DDBJ databases">
        <title>Parallel loss of symbiosis genes in relatives of nitrogen-fixing non-legume Parasponia.</title>
        <authorList>
            <person name="Van Velzen R."/>
            <person name="Holmer R."/>
            <person name="Bu F."/>
            <person name="Rutten L."/>
            <person name="Van Zeijl A."/>
            <person name="Liu W."/>
            <person name="Santuari L."/>
            <person name="Cao Q."/>
            <person name="Sharma T."/>
            <person name="Shen D."/>
            <person name="Roswanjaya Y."/>
            <person name="Wardhani T."/>
            <person name="Kalhor M.S."/>
            <person name="Jansen J."/>
            <person name="Van den Hoogen J."/>
            <person name="Gungor B."/>
            <person name="Hartog M."/>
            <person name="Hontelez J."/>
            <person name="Verver J."/>
            <person name="Yang W.-C."/>
            <person name="Schijlen E."/>
            <person name="Repin R."/>
            <person name="Schilthuizen M."/>
            <person name="Schranz E."/>
            <person name="Heidstra R."/>
            <person name="Miyata K."/>
            <person name="Fedorova E."/>
            <person name="Kohlen W."/>
            <person name="Bisseling T."/>
            <person name="Smit S."/>
            <person name="Geurts R."/>
        </authorList>
    </citation>
    <scope>NUCLEOTIDE SEQUENCE [LARGE SCALE GENOMIC DNA]</scope>
    <source>
        <strain evidence="2">cv. RG33-2</strain>
    </source>
</reference>
<evidence type="ECO:0000313" key="2">
    <source>
        <dbReference type="Proteomes" id="UP000237000"/>
    </source>
</evidence>
<name>A0A2P5ETH3_TREOI</name>
<dbReference type="AlphaFoldDB" id="A0A2P5ETH3"/>
<dbReference type="EMBL" id="JXTC01000101">
    <property type="protein sequence ID" value="PON88849.1"/>
    <property type="molecule type" value="Genomic_DNA"/>
</dbReference>
<dbReference type="OrthoDB" id="1194564at2759"/>
<evidence type="ECO:0000313" key="1">
    <source>
        <dbReference type="EMBL" id="PON88849.1"/>
    </source>
</evidence>
<comment type="caution">
    <text evidence="1">The sequence shown here is derived from an EMBL/GenBank/DDBJ whole genome shotgun (WGS) entry which is preliminary data.</text>
</comment>
<evidence type="ECO:0008006" key="3">
    <source>
        <dbReference type="Google" id="ProtNLM"/>
    </source>
</evidence>
<dbReference type="STRING" id="63057.A0A2P5ETH3"/>
<gene>
    <name evidence="1" type="ORF">TorRG33x02_153640</name>
</gene>
<dbReference type="Proteomes" id="UP000237000">
    <property type="component" value="Unassembled WGS sequence"/>
</dbReference>
<dbReference type="InParanoid" id="A0A2P5ETH3"/>
<organism evidence="1 2">
    <name type="scientific">Trema orientale</name>
    <name type="common">Charcoal tree</name>
    <name type="synonym">Celtis orientalis</name>
    <dbReference type="NCBI Taxonomy" id="63057"/>
    <lineage>
        <taxon>Eukaryota</taxon>
        <taxon>Viridiplantae</taxon>
        <taxon>Streptophyta</taxon>
        <taxon>Embryophyta</taxon>
        <taxon>Tracheophyta</taxon>
        <taxon>Spermatophyta</taxon>
        <taxon>Magnoliopsida</taxon>
        <taxon>eudicotyledons</taxon>
        <taxon>Gunneridae</taxon>
        <taxon>Pentapetalae</taxon>
        <taxon>rosids</taxon>
        <taxon>fabids</taxon>
        <taxon>Rosales</taxon>
        <taxon>Cannabaceae</taxon>
        <taxon>Trema</taxon>
    </lineage>
</organism>
<keyword evidence="2" id="KW-1185">Reference proteome</keyword>
<protein>
    <recommendedName>
        <fullName evidence="3">Endonuclease/exonuclease/phosphatase</fullName>
    </recommendedName>
</protein>
<sequence>MDTSQETREWTTEPWLCVGDFNEILFDHEKLGGHQEGDRNAHFFHSKASSCKQRNKIHRLIDNEGRWCDEDHEIEGVVVDYFQSIFTSEKGNEEELDTVMETFRPCVTLEINEDLLRDFTEEDILEALKQMHPTKSPRPDGMSTFFY</sequence>
<proteinExistence type="predicted"/>